<dbReference type="InterPro" id="IPR000653">
    <property type="entry name" value="DegT/StrS_aminotransferase"/>
</dbReference>
<keyword evidence="1" id="KW-0663">Pyridoxal phosphate</keyword>
<dbReference type="GO" id="GO:0000271">
    <property type="term" value="P:polysaccharide biosynthetic process"/>
    <property type="evidence" value="ECO:0007669"/>
    <property type="project" value="TreeGrafter"/>
</dbReference>
<dbReference type="InterPro" id="IPR015424">
    <property type="entry name" value="PyrdxlP-dep_Trfase"/>
</dbReference>
<dbReference type="InterPro" id="IPR015421">
    <property type="entry name" value="PyrdxlP-dep_Trfase_major"/>
</dbReference>
<keyword evidence="2" id="KW-0032">Aminotransferase</keyword>
<dbReference type="CDD" id="cd00616">
    <property type="entry name" value="AHBA_syn"/>
    <property type="match status" value="1"/>
</dbReference>
<name>A0A7J3VU58_CALS0</name>
<organism evidence="2">
    <name type="scientific">Caldiarchaeum subterraneum</name>
    <dbReference type="NCBI Taxonomy" id="311458"/>
    <lineage>
        <taxon>Archaea</taxon>
        <taxon>Nitrososphaerota</taxon>
        <taxon>Candidatus Caldarchaeales</taxon>
        <taxon>Candidatus Caldarchaeaceae</taxon>
        <taxon>Candidatus Caldarchaeum</taxon>
    </lineage>
</organism>
<dbReference type="EMBL" id="DRXH01000145">
    <property type="protein sequence ID" value="HHM44482.1"/>
    <property type="molecule type" value="Genomic_DNA"/>
</dbReference>
<dbReference type="InterPro" id="IPR015422">
    <property type="entry name" value="PyrdxlP-dep_Trfase_small"/>
</dbReference>
<dbReference type="AlphaFoldDB" id="A0A7J3VU58"/>
<dbReference type="GO" id="GO:0008483">
    <property type="term" value="F:transaminase activity"/>
    <property type="evidence" value="ECO:0007669"/>
    <property type="project" value="UniProtKB-KW"/>
</dbReference>
<keyword evidence="2" id="KW-0808">Transferase</keyword>
<sequence length="391" mass="42928">MQKPAIRGGEPVRKRPFPSWPFAGDDEVREVLEVLREGPWSAGSPKIKLFEEEFASFHHAKYGVACTSGSTALFVSLKALGIGLGDEVIVPSYTFLATATAVIDAGATPVIVDVDPDTYNISPEAVGRAITNKTRCVVPVHLAGCPADMDGVMEHAEAHGLRVLEDAAQAHGAEWGGRRVGSIGDLGAFSFYQSKNMTAGEGGIITSNDEELALFVRSLVNVGRDMRKGWYEHVRYGWNFRMTALQAAVLRAQLRKLPELNRRRMESAAYLDKHLSEIDGVRPLSRPPKATAHSYHLYITRVDVKRFGFSTKEEFVKALNAEGIPCNAGYRTLQSYPFIAEKSRLPASTPHADKASREEAVWIPQYVLLGSRDDLEDVVEAFEKLRSGNAG</sequence>
<evidence type="ECO:0000313" key="2">
    <source>
        <dbReference type="EMBL" id="HHM44482.1"/>
    </source>
</evidence>
<protein>
    <submittedName>
        <fullName evidence="2">DegT/DnrJ/EryC1/StrS family aminotransferase</fullName>
    </submittedName>
</protein>
<dbReference type="Gene3D" id="3.40.640.10">
    <property type="entry name" value="Type I PLP-dependent aspartate aminotransferase-like (Major domain)"/>
    <property type="match status" value="1"/>
</dbReference>
<reference evidence="2" key="1">
    <citation type="journal article" date="2020" name="mSystems">
        <title>Genome- and Community-Level Interaction Insights into Carbon Utilization and Element Cycling Functions of Hydrothermarchaeota in Hydrothermal Sediment.</title>
        <authorList>
            <person name="Zhou Z."/>
            <person name="Liu Y."/>
            <person name="Xu W."/>
            <person name="Pan J."/>
            <person name="Luo Z.H."/>
            <person name="Li M."/>
        </authorList>
    </citation>
    <scope>NUCLEOTIDE SEQUENCE [LARGE SCALE GENOMIC DNA]</scope>
    <source>
        <strain evidence="2">SpSt-1074</strain>
    </source>
</reference>
<dbReference type="PANTHER" id="PTHR30244">
    <property type="entry name" value="TRANSAMINASE"/>
    <property type="match status" value="1"/>
</dbReference>
<dbReference type="SUPFAM" id="SSF53383">
    <property type="entry name" value="PLP-dependent transferases"/>
    <property type="match status" value="1"/>
</dbReference>
<dbReference type="Gene3D" id="3.90.1150.10">
    <property type="entry name" value="Aspartate Aminotransferase, domain 1"/>
    <property type="match status" value="1"/>
</dbReference>
<dbReference type="Pfam" id="PF01041">
    <property type="entry name" value="DegT_DnrJ_EryC1"/>
    <property type="match status" value="1"/>
</dbReference>
<evidence type="ECO:0000256" key="1">
    <source>
        <dbReference type="RuleBase" id="RU004508"/>
    </source>
</evidence>
<dbReference type="PIRSF" id="PIRSF000390">
    <property type="entry name" value="PLP_StrS"/>
    <property type="match status" value="1"/>
</dbReference>
<dbReference type="GO" id="GO:0030170">
    <property type="term" value="F:pyridoxal phosphate binding"/>
    <property type="evidence" value="ECO:0007669"/>
    <property type="project" value="TreeGrafter"/>
</dbReference>
<proteinExistence type="inferred from homology"/>
<dbReference type="PANTHER" id="PTHR30244:SF34">
    <property type="entry name" value="DTDP-4-AMINO-4,6-DIDEOXYGALACTOSE TRANSAMINASE"/>
    <property type="match status" value="1"/>
</dbReference>
<accession>A0A7J3VU58</accession>
<gene>
    <name evidence="2" type="ORF">ENM31_04210</name>
</gene>
<comment type="caution">
    <text evidence="2">The sequence shown here is derived from an EMBL/GenBank/DDBJ whole genome shotgun (WGS) entry which is preliminary data.</text>
</comment>
<comment type="similarity">
    <text evidence="1">Belongs to the DegT/DnrJ/EryC1 family.</text>
</comment>